<dbReference type="EMBL" id="CAJJDP010000066">
    <property type="protein sequence ID" value="CAD8176477.1"/>
    <property type="molecule type" value="Genomic_DNA"/>
</dbReference>
<gene>
    <name evidence="1" type="ORF">POCTA_138.1.T0670110</name>
</gene>
<proteinExistence type="predicted"/>
<organism evidence="1 2">
    <name type="scientific">Paramecium octaurelia</name>
    <dbReference type="NCBI Taxonomy" id="43137"/>
    <lineage>
        <taxon>Eukaryota</taxon>
        <taxon>Sar</taxon>
        <taxon>Alveolata</taxon>
        <taxon>Ciliophora</taxon>
        <taxon>Intramacronucleata</taxon>
        <taxon>Oligohymenophorea</taxon>
        <taxon>Peniculida</taxon>
        <taxon>Parameciidae</taxon>
        <taxon>Paramecium</taxon>
    </lineage>
</organism>
<dbReference type="AlphaFoldDB" id="A0A8S1VHN0"/>
<sequence length="184" mass="22361">MNNLVTQTLIELYNYNKLQYQMNFNKYLLQLPKLTPITMDDSYRQLGIIKNKSPFRIENRDLFYLMNKSQFESLYSNPKKLKTEKQQSLRNHSFRMHSCVNEKGKEAHHHSFVEYNQQHQKQWEKKKNTMVARSLQKPEFRNKSETLCLDQKNQPESIQKMQNRKLLRNPKIMLKELWDENYGQ</sequence>
<comment type="caution">
    <text evidence="1">The sequence shown here is derived from an EMBL/GenBank/DDBJ whole genome shotgun (WGS) entry which is preliminary data.</text>
</comment>
<evidence type="ECO:0000313" key="2">
    <source>
        <dbReference type="Proteomes" id="UP000683925"/>
    </source>
</evidence>
<evidence type="ECO:0000313" key="1">
    <source>
        <dbReference type="EMBL" id="CAD8176477.1"/>
    </source>
</evidence>
<dbReference type="OMA" id="MHSCVNE"/>
<accession>A0A8S1VHN0</accession>
<protein>
    <submittedName>
        <fullName evidence="1">Uncharacterized protein</fullName>
    </submittedName>
</protein>
<reference evidence="1" key="1">
    <citation type="submission" date="2021-01" db="EMBL/GenBank/DDBJ databases">
        <authorList>
            <consortium name="Genoscope - CEA"/>
            <person name="William W."/>
        </authorList>
    </citation>
    <scope>NUCLEOTIDE SEQUENCE</scope>
</reference>
<dbReference type="Proteomes" id="UP000683925">
    <property type="component" value="Unassembled WGS sequence"/>
</dbReference>
<name>A0A8S1VHN0_PAROT</name>
<dbReference type="OrthoDB" id="286883at2759"/>
<keyword evidence="2" id="KW-1185">Reference proteome</keyword>